<accession>A0A8J3QXB9</accession>
<name>A0A8J3QXB9_9ACTN</name>
<sequence>MLPARLSVTVSPVSSVMVVDALWTPGSGTSPAWDGFGAAGLWGEGGGCVVRAGVAPSAPPADAGAT</sequence>
<reference evidence="1" key="1">
    <citation type="submission" date="2021-01" db="EMBL/GenBank/DDBJ databases">
        <title>Whole genome shotgun sequence of Rugosimonospora africana NBRC 104875.</title>
        <authorList>
            <person name="Komaki H."/>
            <person name="Tamura T."/>
        </authorList>
    </citation>
    <scope>NUCLEOTIDE SEQUENCE</scope>
    <source>
        <strain evidence="1">NBRC 104875</strain>
    </source>
</reference>
<keyword evidence="2" id="KW-1185">Reference proteome</keyword>
<evidence type="ECO:0000313" key="2">
    <source>
        <dbReference type="Proteomes" id="UP000642748"/>
    </source>
</evidence>
<protein>
    <submittedName>
        <fullName evidence="1">Uncharacterized protein</fullName>
    </submittedName>
</protein>
<proteinExistence type="predicted"/>
<dbReference type="EMBL" id="BONZ01000077">
    <property type="protein sequence ID" value="GIH19155.1"/>
    <property type="molecule type" value="Genomic_DNA"/>
</dbReference>
<dbReference type="Proteomes" id="UP000642748">
    <property type="component" value="Unassembled WGS sequence"/>
</dbReference>
<dbReference type="AlphaFoldDB" id="A0A8J3QXB9"/>
<comment type="caution">
    <text evidence="1">The sequence shown here is derived from an EMBL/GenBank/DDBJ whole genome shotgun (WGS) entry which is preliminary data.</text>
</comment>
<organism evidence="1 2">
    <name type="scientific">Rugosimonospora africana</name>
    <dbReference type="NCBI Taxonomy" id="556532"/>
    <lineage>
        <taxon>Bacteria</taxon>
        <taxon>Bacillati</taxon>
        <taxon>Actinomycetota</taxon>
        <taxon>Actinomycetes</taxon>
        <taxon>Micromonosporales</taxon>
        <taxon>Micromonosporaceae</taxon>
        <taxon>Rugosimonospora</taxon>
    </lineage>
</organism>
<gene>
    <name evidence="1" type="ORF">Raf01_73270</name>
</gene>
<evidence type="ECO:0000313" key="1">
    <source>
        <dbReference type="EMBL" id="GIH19155.1"/>
    </source>
</evidence>